<evidence type="ECO:0000256" key="2">
    <source>
        <dbReference type="ARBA" id="ARBA00022692"/>
    </source>
</evidence>
<organism evidence="6 7">
    <name type="scientific">Rhodoferax potami</name>
    <dbReference type="NCBI Taxonomy" id="3068338"/>
    <lineage>
        <taxon>Bacteria</taxon>
        <taxon>Pseudomonadati</taxon>
        <taxon>Pseudomonadota</taxon>
        <taxon>Betaproteobacteria</taxon>
        <taxon>Burkholderiales</taxon>
        <taxon>Comamonadaceae</taxon>
        <taxon>Rhodoferax</taxon>
    </lineage>
</organism>
<dbReference type="PANTHER" id="PTHR43077">
    <property type="entry name" value="TRANSPORT PERMEASE YVFS-RELATED"/>
    <property type="match status" value="1"/>
</dbReference>
<feature type="transmembrane region" description="Helical" evidence="5">
    <location>
        <begin position="457"/>
        <end position="475"/>
    </location>
</feature>
<feature type="transmembrane region" description="Helical" evidence="5">
    <location>
        <begin position="549"/>
        <end position="569"/>
    </location>
</feature>
<name>A0ABU3KKF3_9BURK</name>
<evidence type="ECO:0000256" key="3">
    <source>
        <dbReference type="ARBA" id="ARBA00022989"/>
    </source>
</evidence>
<evidence type="ECO:0000256" key="4">
    <source>
        <dbReference type="ARBA" id="ARBA00023136"/>
    </source>
</evidence>
<reference evidence="6 7" key="1">
    <citation type="submission" date="2023-08" db="EMBL/GenBank/DDBJ databases">
        <title>Rhodoferax potami sp. nov. and Rhodoferax mekongensis sp. nov., isolated from the Mekong River in Thailand.</title>
        <authorList>
            <person name="Kitikhun S."/>
            <person name="Charoenyingcharoen P."/>
            <person name="Siriarchawattana P."/>
            <person name="Likhitrattanapisal S."/>
            <person name="Nilsakha T."/>
            <person name="Chanpet A."/>
            <person name="Rattanawaree P."/>
            <person name="Ingsriswang S."/>
        </authorList>
    </citation>
    <scope>NUCLEOTIDE SEQUENCE [LARGE SCALE GENOMIC DNA]</scope>
    <source>
        <strain evidence="6 7">TBRC 17660</strain>
    </source>
</reference>
<dbReference type="InterPro" id="IPR023908">
    <property type="entry name" value="xxxLxxG_rpt"/>
</dbReference>
<keyword evidence="7" id="KW-1185">Reference proteome</keyword>
<dbReference type="Gene3D" id="3.40.1710.10">
    <property type="entry name" value="abc type-2 transporter like domain"/>
    <property type="match status" value="1"/>
</dbReference>
<sequence>MRNFASQVRYVARHEMLLLLRYPKMLLAVVVVAVLPSVYAAIYLTSVWDPGSHSQALKVAVVNLDEGVHYQDRVFNVGAQVVYKLGRSARFGYVNYDDSEQARQDVRMGRAAFALIIPKDFSSNAVPGAQLGGGKLVVYASEGNNFQTAAIAKQFANELGHEVNESLNERRWSMVLTNAAGSQRSVEELRAGVDALRTGAADLQAGANQAATAGRALSNGSVKLNAGVNQATDGFKQLGNGLRTLDSKRPPNSELNRLKAGAEALASGHTDLSKGMDELQGGSHKLLEGAMGFKTEADDSLLLPTRVKDGVGQLAGGLNQLDDGIRTAADAQKKLADGATRLSAGVGTLTTGMRTMTGAIRQAVTKLPEDSQLDELANGSAQLSHGAGDLSEGLQKLKAGSQALSSGLVLLANSLPASIDTPEGSPEGLANSVKPIMEIDAVVGNSGSGFAPNVIPAALWLGAGVAAFLIHIRVLPRHAKKFSPPAKFIGKVSVPILVVALQAALLGATVTWGLHVPVHNIAAFATCLGVASMSFLMIVLFLSRTMGDAGKVFAMVFLAVQLSASGGVLPVELSGGLYEIISPWMPMTWTVQAIKAAMFGAYGGAWTTPMTWVGLAGIATLLLACWIGRWRYLHPAQMRPTVGL</sequence>
<dbReference type="InterPro" id="IPR017500">
    <property type="entry name" value="Phage_infect_YhgE_N"/>
</dbReference>
<keyword evidence="2 5" id="KW-0812">Transmembrane</keyword>
<evidence type="ECO:0000256" key="5">
    <source>
        <dbReference type="SAM" id="Phobius"/>
    </source>
</evidence>
<gene>
    <name evidence="6" type="ORF">RAE19_05635</name>
</gene>
<evidence type="ECO:0000313" key="7">
    <source>
        <dbReference type="Proteomes" id="UP001321700"/>
    </source>
</evidence>
<dbReference type="NCBIfam" id="TIGR03062">
    <property type="entry name" value="pip_yhgE_Cterm"/>
    <property type="match status" value="1"/>
</dbReference>
<dbReference type="NCBIfam" id="TIGR03057">
    <property type="entry name" value="xxxLxxG_by_4"/>
    <property type="match status" value="3"/>
</dbReference>
<evidence type="ECO:0000256" key="1">
    <source>
        <dbReference type="ARBA" id="ARBA00004141"/>
    </source>
</evidence>
<protein>
    <submittedName>
        <fullName evidence="6">YhgE/Pip domain-containing protein</fullName>
    </submittedName>
</protein>
<dbReference type="Proteomes" id="UP001321700">
    <property type="component" value="Unassembled WGS sequence"/>
</dbReference>
<evidence type="ECO:0000313" key="6">
    <source>
        <dbReference type="EMBL" id="MDT7518217.1"/>
    </source>
</evidence>
<keyword evidence="4 5" id="KW-0472">Membrane</keyword>
<dbReference type="PANTHER" id="PTHR43077:SF10">
    <property type="entry name" value="TRANSPORT PERMEASE PROTEIN"/>
    <property type="match status" value="1"/>
</dbReference>
<proteinExistence type="predicted"/>
<feature type="transmembrane region" description="Helical" evidence="5">
    <location>
        <begin position="496"/>
        <end position="515"/>
    </location>
</feature>
<comment type="subcellular location">
    <subcellularLocation>
        <location evidence="1">Membrane</location>
        <topology evidence="1">Multi-pass membrane protein</topology>
    </subcellularLocation>
</comment>
<feature type="transmembrane region" description="Helical" evidence="5">
    <location>
        <begin position="521"/>
        <end position="542"/>
    </location>
</feature>
<dbReference type="InterPro" id="IPR017501">
    <property type="entry name" value="Phage_infect_YhgE_C"/>
</dbReference>
<accession>A0ABU3KKF3</accession>
<dbReference type="NCBIfam" id="TIGR03061">
    <property type="entry name" value="pip_yhgE_Nterm"/>
    <property type="match status" value="1"/>
</dbReference>
<dbReference type="RefSeq" id="WP_313873993.1">
    <property type="nucleotide sequence ID" value="NZ_JAVBIK010000001.1"/>
</dbReference>
<dbReference type="EMBL" id="JAVBIK010000001">
    <property type="protein sequence ID" value="MDT7518217.1"/>
    <property type="molecule type" value="Genomic_DNA"/>
</dbReference>
<dbReference type="InterPro" id="IPR051328">
    <property type="entry name" value="T7SS_ABC-Transporter"/>
</dbReference>
<feature type="transmembrane region" description="Helical" evidence="5">
    <location>
        <begin position="610"/>
        <end position="630"/>
    </location>
</feature>
<comment type="caution">
    <text evidence="6">The sequence shown here is derived from an EMBL/GenBank/DDBJ whole genome shotgun (WGS) entry which is preliminary data.</text>
</comment>
<keyword evidence="3 5" id="KW-1133">Transmembrane helix</keyword>